<comment type="similarity">
    <text evidence="2">Belongs to the oxygen-dependent FAD-linked oxidoreductase family.</text>
</comment>
<keyword evidence="4" id="KW-0274">FAD</keyword>
<evidence type="ECO:0000256" key="5">
    <source>
        <dbReference type="ARBA" id="ARBA00023002"/>
    </source>
</evidence>
<dbReference type="Gene3D" id="3.30.43.10">
    <property type="entry name" value="Uridine Diphospho-n-acetylenolpyruvylglucosamine Reductase, domain 2"/>
    <property type="match status" value="1"/>
</dbReference>
<sequence length="464" mass="49343">MTESVVAVRGIDGLRQAVAGAVLVDGDAGYADAGRVVMAAGRPKVIVRCAGAGDVVAALKYAETHDLPIAVRSGGHHAAGFSTTDGGVLIDVRPMDEVRVLPDDVVRVGTGASWGQVAGQLSKVGLAISSGDTASVGVGGLMAGGGIGWMVRKHGLAIDNVVAAEVVTADGSVRRVDANSEPELFWGLRGAAGSLGVVTSYDIAAVHRPTVHYGTLLYPWMQAEQVLAGWAEYLADAPEELSSSLQLAPTMMADRQVPIAVMVCVTGDPERRDAILEPLRHLGSLLTEKVAEVPYAEVFADMSMPADWRPRIRNGFFDAWSPDVANRLLAARPEIPGLAIEIRALGGAFGAMPADATAFAHRGARFMVNSVLMGSPEQQGKQPKAFDALWRTLKPNGAYLNFLSDPTDADLDVCFPESHRNRLAALKQAVDPGHVFRSALTVPPRPEWTGGRRHLMRWAMRSRR</sequence>
<dbReference type="Gene3D" id="3.30.465.10">
    <property type="match status" value="1"/>
</dbReference>
<evidence type="ECO:0000259" key="6">
    <source>
        <dbReference type="PROSITE" id="PS51387"/>
    </source>
</evidence>
<dbReference type="RefSeq" id="WP_350276897.1">
    <property type="nucleotide sequence ID" value="NZ_CP158165.1"/>
</dbReference>
<evidence type="ECO:0000256" key="2">
    <source>
        <dbReference type="ARBA" id="ARBA00005466"/>
    </source>
</evidence>
<evidence type="ECO:0000313" key="7">
    <source>
        <dbReference type="EMBL" id="XBV24071.1"/>
    </source>
</evidence>
<dbReference type="PANTHER" id="PTHR42973">
    <property type="entry name" value="BINDING OXIDOREDUCTASE, PUTATIVE (AFU_ORTHOLOGUE AFUA_1G17690)-RELATED"/>
    <property type="match status" value="1"/>
</dbReference>
<dbReference type="SUPFAM" id="SSF56176">
    <property type="entry name" value="FAD-binding/transporter-associated domain-like"/>
    <property type="match status" value="1"/>
</dbReference>
<dbReference type="GO" id="GO:0016491">
    <property type="term" value="F:oxidoreductase activity"/>
    <property type="evidence" value="ECO:0007669"/>
    <property type="project" value="UniProtKB-KW"/>
</dbReference>
<comment type="cofactor">
    <cofactor evidence="1">
        <name>FAD</name>
        <dbReference type="ChEBI" id="CHEBI:57692"/>
    </cofactor>
</comment>
<evidence type="ECO:0000256" key="1">
    <source>
        <dbReference type="ARBA" id="ARBA00001974"/>
    </source>
</evidence>
<dbReference type="InterPro" id="IPR036318">
    <property type="entry name" value="FAD-bd_PCMH-like_sf"/>
</dbReference>
<keyword evidence="3" id="KW-0285">Flavoprotein</keyword>
<proteinExistence type="inferred from homology"/>
<dbReference type="GO" id="GO:0071949">
    <property type="term" value="F:FAD binding"/>
    <property type="evidence" value="ECO:0007669"/>
    <property type="project" value="InterPro"/>
</dbReference>
<dbReference type="InterPro" id="IPR050416">
    <property type="entry name" value="FAD-linked_Oxidoreductase"/>
</dbReference>
<dbReference type="Gene3D" id="3.40.462.20">
    <property type="match status" value="1"/>
</dbReference>
<dbReference type="PROSITE" id="PS00862">
    <property type="entry name" value="OX2_COVAL_FAD"/>
    <property type="match status" value="1"/>
</dbReference>
<name>A0AAU7TBF2_9ACTN</name>
<dbReference type="InterPro" id="IPR006094">
    <property type="entry name" value="Oxid_FAD_bind_N"/>
</dbReference>
<feature type="domain" description="FAD-binding PCMH-type" evidence="6">
    <location>
        <begin position="38"/>
        <end position="208"/>
    </location>
</feature>
<dbReference type="InterPro" id="IPR016166">
    <property type="entry name" value="FAD-bd_PCMH"/>
</dbReference>
<dbReference type="PANTHER" id="PTHR42973:SF39">
    <property type="entry name" value="FAD-BINDING PCMH-TYPE DOMAIN-CONTAINING PROTEIN"/>
    <property type="match status" value="1"/>
</dbReference>
<dbReference type="InterPro" id="IPR016169">
    <property type="entry name" value="FAD-bd_PCMH_sub2"/>
</dbReference>
<protein>
    <submittedName>
        <fullName evidence="7">FAD-binding oxidoreductase</fullName>
    </submittedName>
</protein>
<evidence type="ECO:0000256" key="4">
    <source>
        <dbReference type="ARBA" id="ARBA00022827"/>
    </source>
</evidence>
<organism evidence="7">
    <name type="scientific">Kribbella sp. HUAS MG21</name>
    <dbReference type="NCBI Taxonomy" id="3160966"/>
    <lineage>
        <taxon>Bacteria</taxon>
        <taxon>Bacillati</taxon>
        <taxon>Actinomycetota</taxon>
        <taxon>Actinomycetes</taxon>
        <taxon>Propionibacteriales</taxon>
        <taxon>Kribbellaceae</taxon>
        <taxon>Kribbella</taxon>
    </lineage>
</organism>
<dbReference type="InterPro" id="IPR016167">
    <property type="entry name" value="FAD-bd_PCMH_sub1"/>
</dbReference>
<evidence type="ECO:0000256" key="3">
    <source>
        <dbReference type="ARBA" id="ARBA00022630"/>
    </source>
</evidence>
<dbReference type="EMBL" id="CP158165">
    <property type="protein sequence ID" value="XBV24071.1"/>
    <property type="molecule type" value="Genomic_DNA"/>
</dbReference>
<gene>
    <name evidence="7" type="ORF">ABN611_36620</name>
</gene>
<reference evidence="7" key="1">
    <citation type="submission" date="2024-06" db="EMBL/GenBank/DDBJ databases">
        <title>Kribbella sp. strain HUAS MG21 genome sequences.</title>
        <authorList>
            <person name="Mo P."/>
        </authorList>
    </citation>
    <scope>NUCLEOTIDE SEQUENCE</scope>
    <source>
        <strain evidence="7">HUAS MG21</strain>
    </source>
</reference>
<keyword evidence="5" id="KW-0560">Oxidoreductase</keyword>
<dbReference type="InterPro" id="IPR006093">
    <property type="entry name" value="Oxy_OxRdtase_FAD_BS"/>
</dbReference>
<dbReference type="AlphaFoldDB" id="A0AAU7TBF2"/>
<accession>A0AAU7TBF2</accession>
<dbReference type="Pfam" id="PF01565">
    <property type="entry name" value="FAD_binding_4"/>
    <property type="match status" value="1"/>
</dbReference>
<dbReference type="PROSITE" id="PS51387">
    <property type="entry name" value="FAD_PCMH"/>
    <property type="match status" value="1"/>
</dbReference>